<dbReference type="Proteomes" id="UP000241808">
    <property type="component" value="Unassembled WGS sequence"/>
</dbReference>
<organism evidence="1 2">
    <name type="scientific">Phreatobacter oligotrophus</name>
    <dbReference type="NCBI Taxonomy" id="1122261"/>
    <lineage>
        <taxon>Bacteria</taxon>
        <taxon>Pseudomonadati</taxon>
        <taxon>Pseudomonadota</taxon>
        <taxon>Alphaproteobacteria</taxon>
        <taxon>Hyphomicrobiales</taxon>
        <taxon>Phreatobacteraceae</taxon>
        <taxon>Phreatobacter</taxon>
    </lineage>
</organism>
<proteinExistence type="predicted"/>
<reference evidence="1 2" key="1">
    <citation type="submission" date="2018-04" db="EMBL/GenBank/DDBJ databases">
        <title>Genomic Encyclopedia of Archaeal and Bacterial Type Strains, Phase II (KMG-II): from individual species to whole genera.</title>
        <authorList>
            <person name="Goeker M."/>
        </authorList>
    </citation>
    <scope>NUCLEOTIDE SEQUENCE [LARGE SCALE GENOMIC DNA]</scope>
    <source>
        <strain evidence="1 2">DSM 25521</strain>
    </source>
</reference>
<comment type="caution">
    <text evidence="1">The sequence shown here is derived from an EMBL/GenBank/DDBJ whole genome shotgun (WGS) entry which is preliminary data.</text>
</comment>
<dbReference type="GO" id="GO:0006402">
    <property type="term" value="P:mRNA catabolic process"/>
    <property type="evidence" value="ECO:0007669"/>
    <property type="project" value="InterPro"/>
</dbReference>
<dbReference type="OrthoDB" id="9893692at2"/>
<evidence type="ECO:0000313" key="2">
    <source>
        <dbReference type="Proteomes" id="UP000241808"/>
    </source>
</evidence>
<dbReference type="GO" id="GO:0003723">
    <property type="term" value="F:RNA binding"/>
    <property type="evidence" value="ECO:0007669"/>
    <property type="project" value="InterPro"/>
</dbReference>
<dbReference type="GO" id="GO:0006109">
    <property type="term" value="P:regulation of carbohydrate metabolic process"/>
    <property type="evidence" value="ECO:0007669"/>
    <property type="project" value="InterPro"/>
</dbReference>
<sequence>MLILTLEPNEGVRIGDGPDTGAAIKVLDRSGRKVRLAILTRLRVERDFFGIHPPAFAPGLSGVRPRLGADNDALNCAAG</sequence>
<keyword evidence="2" id="KW-1185">Reference proteome</keyword>
<gene>
    <name evidence="1" type="ORF">C8P69_101567</name>
</gene>
<name>A0A2T4ZIT9_9HYPH</name>
<dbReference type="InterPro" id="IPR036107">
    <property type="entry name" value="CsrA_sf"/>
</dbReference>
<dbReference type="Gene3D" id="2.60.40.4380">
    <property type="entry name" value="Translational regulator CsrA"/>
    <property type="match status" value="1"/>
</dbReference>
<dbReference type="EMBL" id="PZZL01000001">
    <property type="protein sequence ID" value="PTM61895.1"/>
    <property type="molecule type" value="Genomic_DNA"/>
</dbReference>
<accession>A0A2T4ZIT9</accession>
<evidence type="ECO:0000313" key="1">
    <source>
        <dbReference type="EMBL" id="PTM61895.1"/>
    </source>
</evidence>
<dbReference type="AlphaFoldDB" id="A0A2T4ZIT9"/>
<protein>
    <submittedName>
        <fullName evidence="1">Uncharacterized protein</fullName>
    </submittedName>
</protein>
<dbReference type="RefSeq" id="WP_146167274.1">
    <property type="nucleotide sequence ID" value="NZ_PZZL01000001.1"/>
</dbReference>